<dbReference type="Gene3D" id="1.20.1280.290">
    <property type="match status" value="1"/>
</dbReference>
<accession>A0A1I3YQ19</accession>
<dbReference type="InterPro" id="IPR047662">
    <property type="entry name" value="SemiSWEET"/>
</dbReference>
<evidence type="ECO:0000313" key="7">
    <source>
        <dbReference type="Proteomes" id="UP000198755"/>
    </source>
</evidence>
<proteinExistence type="predicted"/>
<evidence type="ECO:0000256" key="5">
    <source>
        <dbReference type="SAM" id="Phobius"/>
    </source>
</evidence>
<keyword evidence="4 5" id="KW-0472">Membrane</keyword>
<keyword evidence="7" id="KW-1185">Reference proteome</keyword>
<dbReference type="RefSeq" id="WP_091681075.1">
    <property type="nucleotide sequence ID" value="NZ_FOSN01000006.1"/>
</dbReference>
<dbReference type="InterPro" id="IPR006603">
    <property type="entry name" value="PQ-loop_rpt"/>
</dbReference>
<dbReference type="OrthoDB" id="9814012at2"/>
<dbReference type="AlphaFoldDB" id="A0A1I3YQ19"/>
<reference evidence="6 7" key="1">
    <citation type="submission" date="2016-10" db="EMBL/GenBank/DDBJ databases">
        <authorList>
            <person name="de Groot N.N."/>
        </authorList>
    </citation>
    <scope>NUCLEOTIDE SEQUENCE [LARGE SCALE GENOMIC DNA]</scope>
    <source>
        <strain evidence="6 7">NE2</strain>
    </source>
</reference>
<evidence type="ECO:0000256" key="4">
    <source>
        <dbReference type="ARBA" id="ARBA00023136"/>
    </source>
</evidence>
<dbReference type="Pfam" id="PF04193">
    <property type="entry name" value="PQ-loop"/>
    <property type="match status" value="1"/>
</dbReference>
<evidence type="ECO:0000256" key="3">
    <source>
        <dbReference type="ARBA" id="ARBA00022989"/>
    </source>
</evidence>
<dbReference type="GO" id="GO:0051119">
    <property type="term" value="F:sugar transmembrane transporter activity"/>
    <property type="evidence" value="ECO:0007669"/>
    <property type="project" value="InterPro"/>
</dbReference>
<comment type="subcellular location">
    <subcellularLocation>
        <location evidence="1">Membrane</location>
        <topology evidence="1">Multi-pass membrane protein</topology>
    </subcellularLocation>
</comment>
<keyword evidence="2 5" id="KW-0812">Transmembrane</keyword>
<sequence>MPAYLPDAVSTFAAILTTVCWLPQVIHLFRTRDTRAISLAMQIAFACGVALWLVFGFMIGNWPLIVANAVTLVLAGAIIALKIVHG</sequence>
<evidence type="ECO:0000256" key="2">
    <source>
        <dbReference type="ARBA" id="ARBA00022692"/>
    </source>
</evidence>
<gene>
    <name evidence="6" type="ORF">SAMN05444581_10691</name>
</gene>
<dbReference type="EMBL" id="FOSN01000006">
    <property type="protein sequence ID" value="SFK33873.1"/>
    <property type="molecule type" value="Genomic_DNA"/>
</dbReference>
<dbReference type="NCBIfam" id="NF037968">
    <property type="entry name" value="SemiSWEET_2"/>
    <property type="match status" value="1"/>
</dbReference>
<protein>
    <submittedName>
        <fullName evidence="6">MtN3 and saliva related transmembrane protein</fullName>
    </submittedName>
</protein>
<organism evidence="6 7">
    <name type="scientific">Methylocapsa palsarum</name>
    <dbReference type="NCBI Taxonomy" id="1612308"/>
    <lineage>
        <taxon>Bacteria</taxon>
        <taxon>Pseudomonadati</taxon>
        <taxon>Pseudomonadota</taxon>
        <taxon>Alphaproteobacteria</taxon>
        <taxon>Hyphomicrobiales</taxon>
        <taxon>Beijerinckiaceae</taxon>
        <taxon>Methylocapsa</taxon>
    </lineage>
</organism>
<feature type="transmembrane region" description="Helical" evidence="5">
    <location>
        <begin position="65"/>
        <end position="84"/>
    </location>
</feature>
<name>A0A1I3YQ19_9HYPH</name>
<feature type="transmembrane region" description="Helical" evidence="5">
    <location>
        <begin position="12"/>
        <end position="29"/>
    </location>
</feature>
<evidence type="ECO:0000313" key="6">
    <source>
        <dbReference type="EMBL" id="SFK33873.1"/>
    </source>
</evidence>
<keyword evidence="3 5" id="KW-1133">Transmembrane helix</keyword>
<dbReference type="GO" id="GO:0016020">
    <property type="term" value="C:membrane"/>
    <property type="evidence" value="ECO:0007669"/>
    <property type="project" value="UniProtKB-SubCell"/>
</dbReference>
<dbReference type="Proteomes" id="UP000198755">
    <property type="component" value="Unassembled WGS sequence"/>
</dbReference>
<feature type="transmembrane region" description="Helical" evidence="5">
    <location>
        <begin position="36"/>
        <end position="59"/>
    </location>
</feature>
<evidence type="ECO:0000256" key="1">
    <source>
        <dbReference type="ARBA" id="ARBA00004141"/>
    </source>
</evidence>